<evidence type="ECO:0000313" key="9">
    <source>
        <dbReference type="WBParaSite" id="Gr19_v10_g5004.t1"/>
    </source>
</evidence>
<evidence type="ECO:0000256" key="7">
    <source>
        <dbReference type="ARBA" id="ARBA00023242"/>
    </source>
</evidence>
<dbReference type="WBParaSite" id="Gr19_v10_g5004.t1">
    <property type="protein sequence ID" value="Gr19_v10_g5004.t1"/>
    <property type="gene ID" value="Gr19_v10_g5004"/>
</dbReference>
<dbReference type="InterPro" id="IPR044189">
    <property type="entry name" value="XPO4/7-like"/>
</dbReference>
<keyword evidence="6" id="KW-0653">Protein transport</keyword>
<dbReference type="PANTHER" id="PTHR12596:SF1">
    <property type="entry name" value="EXPORTIN-4"/>
    <property type="match status" value="1"/>
</dbReference>
<evidence type="ECO:0000256" key="5">
    <source>
        <dbReference type="ARBA" id="ARBA00022490"/>
    </source>
</evidence>
<dbReference type="AlphaFoldDB" id="A0A914HYN3"/>
<keyword evidence="7" id="KW-0539">Nucleus</keyword>
<evidence type="ECO:0000256" key="4">
    <source>
        <dbReference type="ARBA" id="ARBA00022448"/>
    </source>
</evidence>
<reference evidence="9" key="1">
    <citation type="submission" date="2022-11" db="UniProtKB">
        <authorList>
            <consortium name="WormBaseParasite"/>
        </authorList>
    </citation>
    <scope>IDENTIFICATION</scope>
</reference>
<dbReference type="GO" id="GO:0005737">
    <property type="term" value="C:cytoplasm"/>
    <property type="evidence" value="ECO:0007669"/>
    <property type="project" value="UniProtKB-SubCell"/>
</dbReference>
<keyword evidence="8" id="KW-1185">Reference proteome</keyword>
<dbReference type="PANTHER" id="PTHR12596">
    <property type="entry name" value="EXPORTIN 4,7-RELATED"/>
    <property type="match status" value="1"/>
</dbReference>
<sequence>MAVSISNELSKLEFAAQVIMASPNQVSSQDRKDAEALFMSLREADPCFGGSTVEGLDELPGLTYKLAELCVYGNVPLGCDDCQTVVAVVGPNDNHQLQAFGLQIIELVATEFNTTWRASAHSISWDFHRMAKKEFEKVLLKQLLKLSLNTLSRLMNSSNLSSPSDQQVCDKFLCVASLIFCWNFQPKHLFLDFRILFQAFRTNSFRPPENWNDLFQDASIVTFFMQLHTHIRHNEQLCQNSLTCLAQLASAMGDSLGLGPIALVVPQVSGDLNERRLATSMSGGAEHLSEELSTHDLYVRTFTRELIQIFSGTVFDHEMASLSLIVYKLFSCQPIPVFKRFPAELLRNFVEFVATNTITLIEPAMQLALKNDHTYHEPLSNFFFVWRTMIRTLYEHGTEEFIRLQTQKILECFFKSVLSPPFGNRNKLSYDEIFDENAEEEDDQKVFMDLLNDIGHFSLNAIDFFTEFVISVLTQRLRELRSIDVVTCTQEQLQAWQEDFHWILLIIEELALRCLDGYKSGEFVKLGDLEPLFSACLANPPFDPATYPGKLDPATLISSQILSWFSMEHQMLLKLEPGASLLSPTLCETSFSNFTNFIVLMTPSAYWSSESPPNNEEDDDGRERKNEFKLLPSIPRGTNLSTQIIQLALEKFVVILTKMPCEKNLCKSAINLMTNFAEHRPQDLATNEHLYTVLSSINIEKLPSRRELIKSLVLLGQMNERKLNQATLSFEEQIGNKIQVTILDPMLLRFLSLCNSQRSCSDESALADYFECFAGVADAGQSDTAERLFAFLSPVFERCVPLITAHSDSQILIVAILDFIKSATDVLFFHVDHMSNISYHKFLLDLVNAYKQTQFHRFRSDVFVLRGGDSNEGEQQTLDLSTLIEILCLFHSKTYLPPILNTEVEKSSAKISLQGLELLLPLMTEELLKVPQLCASFFRLLIFISDVAIEAIVQSSPQILANLLRCVNAALDNVFGIDRVRSALEIVNGLASYCIENSAKKTGECALLIEQLLSLIPKMLQLSMEYSCELDLLSEATTALYSLIVLGLESFNVFVNQLLCLPSNQENRERLENAFRQLLAPFLGPDNASSAVQSHAQKKRRFQRNFEDFLIEVSGSLCLS</sequence>
<accession>A0A914HYN3</accession>
<protein>
    <submittedName>
        <fullName evidence="9">Exportin-4</fullName>
    </submittedName>
</protein>
<comment type="subcellular location">
    <subcellularLocation>
        <location evidence="2">Cytoplasm</location>
    </subcellularLocation>
    <subcellularLocation>
        <location evidence="1">Nucleus</location>
    </subcellularLocation>
</comment>
<name>A0A914HYN3_GLORO</name>
<evidence type="ECO:0000313" key="8">
    <source>
        <dbReference type="Proteomes" id="UP000887572"/>
    </source>
</evidence>
<dbReference type="GO" id="GO:0005643">
    <property type="term" value="C:nuclear pore"/>
    <property type="evidence" value="ECO:0007669"/>
    <property type="project" value="TreeGrafter"/>
</dbReference>
<keyword evidence="4" id="KW-0813">Transport</keyword>
<evidence type="ECO:0000256" key="6">
    <source>
        <dbReference type="ARBA" id="ARBA00022927"/>
    </source>
</evidence>
<dbReference type="Proteomes" id="UP000887572">
    <property type="component" value="Unplaced"/>
</dbReference>
<proteinExistence type="inferred from homology"/>
<comment type="similarity">
    <text evidence="3">Belongs to the exportin family.</text>
</comment>
<organism evidence="8 9">
    <name type="scientific">Globodera rostochiensis</name>
    <name type="common">Golden nematode worm</name>
    <name type="synonym">Heterodera rostochiensis</name>
    <dbReference type="NCBI Taxonomy" id="31243"/>
    <lineage>
        <taxon>Eukaryota</taxon>
        <taxon>Metazoa</taxon>
        <taxon>Ecdysozoa</taxon>
        <taxon>Nematoda</taxon>
        <taxon>Chromadorea</taxon>
        <taxon>Rhabditida</taxon>
        <taxon>Tylenchina</taxon>
        <taxon>Tylenchomorpha</taxon>
        <taxon>Tylenchoidea</taxon>
        <taxon>Heteroderidae</taxon>
        <taxon>Heteroderinae</taxon>
        <taxon>Globodera</taxon>
    </lineage>
</organism>
<dbReference type="GO" id="GO:0005049">
    <property type="term" value="F:nuclear export signal receptor activity"/>
    <property type="evidence" value="ECO:0007669"/>
    <property type="project" value="InterPro"/>
</dbReference>
<keyword evidence="5" id="KW-0963">Cytoplasm</keyword>
<evidence type="ECO:0000256" key="2">
    <source>
        <dbReference type="ARBA" id="ARBA00004496"/>
    </source>
</evidence>
<evidence type="ECO:0000256" key="3">
    <source>
        <dbReference type="ARBA" id="ARBA00009466"/>
    </source>
</evidence>
<dbReference type="GO" id="GO:0006611">
    <property type="term" value="P:protein export from nucleus"/>
    <property type="evidence" value="ECO:0007669"/>
    <property type="project" value="TreeGrafter"/>
</dbReference>
<evidence type="ECO:0000256" key="1">
    <source>
        <dbReference type="ARBA" id="ARBA00004123"/>
    </source>
</evidence>